<dbReference type="Pfam" id="PF12860">
    <property type="entry name" value="PAS_7"/>
    <property type="match status" value="1"/>
</dbReference>
<organism evidence="4 5">
    <name type="scientific">Chelatococcus sambhunathii</name>
    <dbReference type="NCBI Taxonomy" id="363953"/>
    <lineage>
        <taxon>Bacteria</taxon>
        <taxon>Pseudomonadati</taxon>
        <taxon>Pseudomonadota</taxon>
        <taxon>Alphaproteobacteria</taxon>
        <taxon>Hyphomicrobiales</taxon>
        <taxon>Chelatococcaceae</taxon>
        <taxon>Chelatococcus</taxon>
    </lineage>
</organism>
<dbReference type="EMBL" id="JADBEO010000023">
    <property type="protein sequence ID" value="MDR4307310.1"/>
    <property type="molecule type" value="Genomic_DNA"/>
</dbReference>
<dbReference type="NCBIfam" id="TIGR00254">
    <property type="entry name" value="GGDEF"/>
    <property type="match status" value="1"/>
</dbReference>
<comment type="caution">
    <text evidence="4">The sequence shown here is derived from an EMBL/GenBank/DDBJ whole genome shotgun (WGS) entry which is preliminary data.</text>
</comment>
<dbReference type="SUPFAM" id="SSF141868">
    <property type="entry name" value="EAL domain-like"/>
    <property type="match status" value="1"/>
</dbReference>
<feature type="transmembrane region" description="Helical" evidence="1">
    <location>
        <begin position="159"/>
        <end position="187"/>
    </location>
</feature>
<evidence type="ECO:0000259" key="2">
    <source>
        <dbReference type="PROSITE" id="PS50883"/>
    </source>
</evidence>
<feature type="domain" description="GGDEF" evidence="3">
    <location>
        <begin position="363"/>
        <end position="495"/>
    </location>
</feature>
<accession>A0ABU1DHD5</accession>
<dbReference type="SUPFAM" id="SSF55785">
    <property type="entry name" value="PYP-like sensor domain (PAS domain)"/>
    <property type="match status" value="1"/>
</dbReference>
<keyword evidence="5" id="KW-1185">Reference proteome</keyword>
<dbReference type="Gene3D" id="3.20.20.450">
    <property type="entry name" value="EAL domain"/>
    <property type="match status" value="1"/>
</dbReference>
<dbReference type="PANTHER" id="PTHR44757:SF2">
    <property type="entry name" value="BIOFILM ARCHITECTURE MAINTENANCE PROTEIN MBAA"/>
    <property type="match status" value="1"/>
</dbReference>
<feature type="domain" description="EAL" evidence="2">
    <location>
        <begin position="504"/>
        <end position="755"/>
    </location>
</feature>
<dbReference type="InterPro" id="IPR029787">
    <property type="entry name" value="Nucleotide_cyclase"/>
</dbReference>
<dbReference type="CDD" id="cd01948">
    <property type="entry name" value="EAL"/>
    <property type="match status" value="1"/>
</dbReference>
<dbReference type="PANTHER" id="PTHR44757">
    <property type="entry name" value="DIGUANYLATE CYCLASE DGCP"/>
    <property type="match status" value="1"/>
</dbReference>
<dbReference type="InterPro" id="IPR001633">
    <property type="entry name" value="EAL_dom"/>
</dbReference>
<dbReference type="SMART" id="SM00267">
    <property type="entry name" value="GGDEF"/>
    <property type="match status" value="1"/>
</dbReference>
<evidence type="ECO:0000256" key="1">
    <source>
        <dbReference type="SAM" id="Phobius"/>
    </source>
</evidence>
<feature type="transmembrane region" description="Helical" evidence="1">
    <location>
        <begin position="58"/>
        <end position="79"/>
    </location>
</feature>
<keyword evidence="1" id="KW-0472">Membrane</keyword>
<dbReference type="InterPro" id="IPR043128">
    <property type="entry name" value="Rev_trsase/Diguanyl_cyclase"/>
</dbReference>
<dbReference type="Pfam" id="PF00990">
    <property type="entry name" value="GGDEF"/>
    <property type="match status" value="1"/>
</dbReference>
<dbReference type="CDD" id="cd01949">
    <property type="entry name" value="GGDEF"/>
    <property type="match status" value="1"/>
</dbReference>
<keyword evidence="1" id="KW-0812">Transmembrane</keyword>
<dbReference type="InterPro" id="IPR000160">
    <property type="entry name" value="GGDEF_dom"/>
</dbReference>
<reference evidence="4" key="1">
    <citation type="submission" date="2020-10" db="EMBL/GenBank/DDBJ databases">
        <authorList>
            <person name="Abbas A."/>
            <person name="Razzaq R."/>
            <person name="Waqas M."/>
            <person name="Abbas N."/>
            <person name="Nielsen T.K."/>
            <person name="Hansen L.H."/>
            <person name="Hussain S."/>
            <person name="Shahid M."/>
        </authorList>
    </citation>
    <scope>NUCLEOTIDE SEQUENCE</scope>
    <source>
        <strain evidence="4">S14</strain>
    </source>
</reference>
<evidence type="ECO:0000313" key="4">
    <source>
        <dbReference type="EMBL" id="MDR4307310.1"/>
    </source>
</evidence>
<dbReference type="SMART" id="SM00052">
    <property type="entry name" value="EAL"/>
    <property type="match status" value="1"/>
</dbReference>
<proteinExistence type="predicted"/>
<name>A0ABU1DHD5_9HYPH</name>
<evidence type="ECO:0000259" key="3">
    <source>
        <dbReference type="PROSITE" id="PS50887"/>
    </source>
</evidence>
<dbReference type="RefSeq" id="WP_309392054.1">
    <property type="nucleotide sequence ID" value="NZ_JADBEO010000023.1"/>
</dbReference>
<protein>
    <submittedName>
        <fullName evidence="4">EAL domain-containing protein</fullName>
    </submittedName>
</protein>
<keyword evidence="1" id="KW-1133">Transmembrane helix</keyword>
<dbReference type="Gene3D" id="3.30.70.270">
    <property type="match status" value="1"/>
</dbReference>
<dbReference type="PROSITE" id="PS50883">
    <property type="entry name" value="EAL"/>
    <property type="match status" value="1"/>
</dbReference>
<dbReference type="SUPFAM" id="SSF55073">
    <property type="entry name" value="Nucleotide cyclase"/>
    <property type="match status" value="1"/>
</dbReference>
<dbReference type="InterPro" id="IPR035919">
    <property type="entry name" value="EAL_sf"/>
</dbReference>
<gene>
    <name evidence="4" type="ORF">IHQ68_11850</name>
</gene>
<dbReference type="Gene3D" id="3.30.450.20">
    <property type="entry name" value="PAS domain"/>
    <property type="match status" value="1"/>
</dbReference>
<dbReference type="InterPro" id="IPR052155">
    <property type="entry name" value="Biofilm_reg_signaling"/>
</dbReference>
<feature type="transmembrane region" description="Helical" evidence="1">
    <location>
        <begin position="128"/>
        <end position="147"/>
    </location>
</feature>
<dbReference type="InterPro" id="IPR035965">
    <property type="entry name" value="PAS-like_dom_sf"/>
</dbReference>
<evidence type="ECO:0000313" key="5">
    <source>
        <dbReference type="Proteomes" id="UP001181622"/>
    </source>
</evidence>
<dbReference type="PROSITE" id="PS50887">
    <property type="entry name" value="GGDEF"/>
    <property type="match status" value="1"/>
</dbReference>
<feature type="transmembrane region" description="Helical" evidence="1">
    <location>
        <begin position="99"/>
        <end position="121"/>
    </location>
</feature>
<dbReference type="Proteomes" id="UP001181622">
    <property type="component" value="Unassembled WGS sequence"/>
</dbReference>
<dbReference type="Pfam" id="PF00563">
    <property type="entry name" value="EAL"/>
    <property type="match status" value="1"/>
</dbReference>
<sequence>MQQGLDLTSLDGSRRAAAELAESQVEALFSDKRSFTTGAVAVCVSAAIVAWRTESIAVHAVLALLIAILFARLASMAAYNRAWVAGEAALNPRRWAFWYNFSAVGHIAVISSFCLVTYMVTDEQLDRLMAMATLLAYMAGIPGRNFANPLGVDLQIVFGALPLLAAMAVAGPEYFALTSILFIPYFYALRMIAKRLRGLFLQATERAHDLSAMAERFDTALSNMSHGLAMFGRAGEMIVYNDKLLALLGMGPQADLYGKPVSALLANAADSARKGDAALKACIENQAEGVVEIAMNDEAILEFTFQPMQGGGAVALVQDVTEKKRDAARIKQLALYDELTGLVNRAHFRSILSEKLAATEGATKLALMFIDLDEFKQVNDTLGHSAGDALIRQVAARLQDVAADSVVARLGGDEFVVLHEFAGSTELVERAARTLIQQISAPYSIDRHSVLVGASIGISIFPTHDTAAEQLLKKADLALYRAKADGRGSCRVFEPAMGVQALERRELEFDLRQALLNDEFELHYQPIYNLAEQRFTVCEALVRWRHPRRGLLGPGDFISVAEEMGLIVDIGKLVLKRACLECALWPEDVSVAVNISPLQFRRGDIVTSVAEALEGAALRPSRLELELTESVLLQDVAFTSLTMKLLHMRQVAISLDDFGTGYSSLSYMNELPLSKVKIDRSFLAGIEKANKAMLMLRGLTRLSAELGLSVVIEGVETETQLELITAATQVQMVQGYLFSRPLPGEEVRKILRDEREEASLRPAAMAIN</sequence>
<feature type="transmembrane region" description="Helical" evidence="1">
    <location>
        <begin position="34"/>
        <end position="51"/>
    </location>
</feature>